<keyword evidence="7 17" id="KW-0819">tRNA processing</keyword>
<keyword evidence="11 17" id="KW-0520">NAD</keyword>
<keyword evidence="21" id="KW-1185">Reference proteome</keyword>
<evidence type="ECO:0000313" key="20">
    <source>
        <dbReference type="EMBL" id="KAK0547075.1"/>
    </source>
</evidence>
<dbReference type="AlphaFoldDB" id="A0AAN6JQA8"/>
<dbReference type="SMART" id="SM00356">
    <property type="entry name" value="ZnF_C3H1"/>
    <property type="match status" value="2"/>
</dbReference>
<dbReference type="InterPro" id="IPR018517">
    <property type="entry name" value="tRNA_hU_synthase_CS"/>
</dbReference>
<dbReference type="PANTHER" id="PTHR45846:SF1">
    <property type="entry name" value="TRNA-DIHYDROURIDINE(47) SYNTHASE [NAD(P)(+)]-LIKE"/>
    <property type="match status" value="1"/>
</dbReference>
<feature type="domain" description="C3H1-type" evidence="19">
    <location>
        <begin position="125"/>
        <end position="152"/>
    </location>
</feature>
<evidence type="ECO:0000256" key="7">
    <source>
        <dbReference type="ARBA" id="ARBA00022694"/>
    </source>
</evidence>
<dbReference type="Pfam" id="PF01207">
    <property type="entry name" value="Dus"/>
    <property type="match status" value="2"/>
</dbReference>
<comment type="caution">
    <text evidence="20">The sequence shown here is derived from an EMBL/GenBank/DDBJ whole genome shotgun (WGS) entry which is preliminary data.</text>
</comment>
<dbReference type="GO" id="GO:0050660">
    <property type="term" value="F:flavin adenine dinucleotide binding"/>
    <property type="evidence" value="ECO:0007669"/>
    <property type="project" value="UniProtKB-UniRule"/>
</dbReference>
<gene>
    <name evidence="20" type="primary">DUS3</name>
    <name evidence="20" type="ORF">OC846_005004</name>
</gene>
<comment type="catalytic activity">
    <reaction evidence="14">
        <text>a 5,6-dihydrouridine in mRNA + NADP(+) = a uridine in mRNA + NADPH + H(+)</text>
        <dbReference type="Rhea" id="RHEA:69855"/>
        <dbReference type="Rhea" id="RHEA-COMP:14658"/>
        <dbReference type="Rhea" id="RHEA-COMP:17789"/>
        <dbReference type="ChEBI" id="CHEBI:15378"/>
        <dbReference type="ChEBI" id="CHEBI:57783"/>
        <dbReference type="ChEBI" id="CHEBI:58349"/>
        <dbReference type="ChEBI" id="CHEBI:65315"/>
        <dbReference type="ChEBI" id="CHEBI:74443"/>
    </reaction>
    <physiologicalReaction direction="right-to-left" evidence="14">
        <dbReference type="Rhea" id="RHEA:69857"/>
    </physiologicalReaction>
</comment>
<evidence type="ECO:0000259" key="19">
    <source>
        <dbReference type="PROSITE" id="PS50103"/>
    </source>
</evidence>
<dbReference type="SUPFAM" id="SSF51395">
    <property type="entry name" value="FMN-linked oxidoreductases"/>
    <property type="match status" value="1"/>
</dbReference>
<dbReference type="GO" id="GO:0102265">
    <property type="term" value="F:tRNA-dihydrouridine47 synthase activity"/>
    <property type="evidence" value="ECO:0007669"/>
    <property type="project" value="UniProtKB-EC"/>
</dbReference>
<evidence type="ECO:0000313" key="21">
    <source>
        <dbReference type="Proteomes" id="UP001176517"/>
    </source>
</evidence>
<sequence>MADTATAPAQAEQHVPPPRIPGIASIKPEYVLRPVGNMRGPSRREKEEAAAAQHGAAQPASGADVSDKHDSKRSFDAAQATDGQDEDGGDNDDDAAEAAGVRGDGQGKKKARRGQNKARKILKQRDEVRMCNAFMIGKCGFGKECRFSHDLSAYVAAKERDLTFMPQPSASGSLRELTDGAKQAYLEKHYSTSDPFVLSASGQPADTREEDLLLGCIDTSVRCPVYDQVGECPSGWKCRYLGGHVRILPKAEADSSDAALNGEAGSASQRIGNVELLGLPLPDAQATSGDTGDDDFRRGEKNYITKTALRELKARKYPLTKTRKVMSILNSEVEEAVQTNGKAKRLPPIIISDEDEKEAKSDLSPADIEDMLMNGIDPRSAHATQQDGDSVAVDKARVRPTEKKRLDWRNKLYLAPLTTTGNLPFRRLCASFGSDIHCGEMGLAESYLNGQGSEWSLIRRWEGERIFGTQICGSKPNLLVPAVEALVKEVGSGLDFVDLNCGCPIDLVYKRGAGSALLDHPGKLGKILRGVNAVLGEIPLTIKLRTGTTAKNTTHKLFARLQTEWGVSAATLHGRSRKQRYKNLADWDYIKECADTLRESVRTWNEESRYAEEPEMVPVPIFGNGDVYSWEDYRDNMAGTGVDGEMVARGALIKPWVFTEIKEQRTWDISSRERLDMYRQYAEYAISHWGSDTQGVNTARRYFCEALSFTHRYVPAGILEHLPPRLNDRPPVFRGRDELETLLASSNSADWVKISEMFFGKAPETWHFIPKHKSNSYEDAGTEQQG</sequence>
<dbReference type="GO" id="GO:0006397">
    <property type="term" value="P:mRNA processing"/>
    <property type="evidence" value="ECO:0007669"/>
    <property type="project" value="UniProtKB-KW"/>
</dbReference>
<feature type="compositionally biased region" description="Acidic residues" evidence="18">
    <location>
        <begin position="83"/>
        <end position="96"/>
    </location>
</feature>
<dbReference type="InterPro" id="IPR013785">
    <property type="entry name" value="Aldolase_TIM"/>
</dbReference>
<dbReference type="GO" id="GO:0008270">
    <property type="term" value="F:zinc ion binding"/>
    <property type="evidence" value="ECO:0007669"/>
    <property type="project" value="UniProtKB-KW"/>
</dbReference>
<protein>
    <recommendedName>
        <fullName evidence="3 17">tRNA-dihydrouridine(47) synthase [NAD(P)(+)]</fullName>
        <ecNumber evidence="2 17">1.3.1.89</ecNumber>
    </recommendedName>
    <alternativeName>
        <fullName evidence="17">tRNA-dihydrouridine synthase 3</fullName>
    </alternativeName>
</protein>
<evidence type="ECO:0000256" key="17">
    <source>
        <dbReference type="RuleBase" id="RU291113"/>
    </source>
</evidence>
<dbReference type="EC" id="1.3.1.89" evidence="2 17"/>
<organism evidence="20 21">
    <name type="scientific">Tilletia horrida</name>
    <dbReference type="NCBI Taxonomy" id="155126"/>
    <lineage>
        <taxon>Eukaryota</taxon>
        <taxon>Fungi</taxon>
        <taxon>Dikarya</taxon>
        <taxon>Basidiomycota</taxon>
        <taxon>Ustilaginomycotina</taxon>
        <taxon>Exobasidiomycetes</taxon>
        <taxon>Tilletiales</taxon>
        <taxon>Tilletiaceae</taxon>
        <taxon>Tilletia</taxon>
    </lineage>
</organism>
<accession>A0AAN6JQA8</accession>
<comment type="function">
    <text evidence="17">Catalyzes the synthesis of dihydrouridine, a modified base found in the D-loop of most tRNAs. Specifically modifies U47 in cytoplasmic tRNAs.</text>
</comment>
<evidence type="ECO:0000256" key="13">
    <source>
        <dbReference type="ARBA" id="ARBA00048342"/>
    </source>
</evidence>
<evidence type="ECO:0000256" key="18">
    <source>
        <dbReference type="SAM" id="MobiDB-lite"/>
    </source>
</evidence>
<evidence type="ECO:0000256" key="1">
    <source>
        <dbReference type="ARBA" id="ARBA00001917"/>
    </source>
</evidence>
<dbReference type="PROSITE" id="PS50103">
    <property type="entry name" value="ZF_C3H1"/>
    <property type="match status" value="1"/>
</dbReference>
<dbReference type="InterPro" id="IPR035587">
    <property type="entry name" value="DUS-like_FMN-bd"/>
</dbReference>
<evidence type="ECO:0000256" key="3">
    <source>
        <dbReference type="ARBA" id="ARBA00022143"/>
    </source>
</evidence>
<evidence type="ECO:0000256" key="9">
    <source>
        <dbReference type="ARBA" id="ARBA00022857"/>
    </source>
</evidence>
<evidence type="ECO:0000256" key="16">
    <source>
        <dbReference type="PROSITE-ProRule" id="PRU00723"/>
    </source>
</evidence>
<proteinExistence type="inferred from homology"/>
<evidence type="ECO:0000256" key="11">
    <source>
        <dbReference type="ARBA" id="ARBA00023027"/>
    </source>
</evidence>
<comment type="cofactor">
    <cofactor evidence="1 17">
        <name>FMN</name>
        <dbReference type="ChEBI" id="CHEBI:58210"/>
    </cofactor>
</comment>
<feature type="compositionally biased region" description="Basic and acidic residues" evidence="18">
    <location>
        <begin position="65"/>
        <end position="75"/>
    </location>
</feature>
<feature type="compositionally biased region" description="Basic residues" evidence="18">
    <location>
        <begin position="108"/>
        <end position="121"/>
    </location>
</feature>
<keyword evidence="16 17" id="KW-0862">Zinc</keyword>
<dbReference type="Proteomes" id="UP001176517">
    <property type="component" value="Unassembled WGS sequence"/>
</dbReference>
<comment type="catalytic activity">
    <reaction evidence="15">
        <text>5,6-dihydrouridine(47) in tRNA + NADP(+) = uridine(47) in tRNA + NADPH + H(+)</text>
        <dbReference type="Rhea" id="RHEA:53360"/>
        <dbReference type="Rhea" id="RHEA-COMP:13539"/>
        <dbReference type="Rhea" id="RHEA-COMP:13540"/>
        <dbReference type="ChEBI" id="CHEBI:15378"/>
        <dbReference type="ChEBI" id="CHEBI:57783"/>
        <dbReference type="ChEBI" id="CHEBI:58349"/>
        <dbReference type="ChEBI" id="CHEBI:65315"/>
        <dbReference type="ChEBI" id="CHEBI:74443"/>
        <dbReference type="EC" id="1.3.1.89"/>
    </reaction>
    <physiologicalReaction direction="right-to-left" evidence="15">
        <dbReference type="Rhea" id="RHEA:53362"/>
    </physiologicalReaction>
</comment>
<keyword evidence="8 16" id="KW-0863">Zinc-finger</keyword>
<comment type="catalytic activity">
    <reaction evidence="12">
        <text>5,6-dihydrouridine(47) in tRNA + NAD(+) = uridine(47) in tRNA + NADH + H(+)</text>
        <dbReference type="Rhea" id="RHEA:53364"/>
        <dbReference type="Rhea" id="RHEA-COMP:13539"/>
        <dbReference type="Rhea" id="RHEA-COMP:13540"/>
        <dbReference type="ChEBI" id="CHEBI:15378"/>
        <dbReference type="ChEBI" id="CHEBI:57540"/>
        <dbReference type="ChEBI" id="CHEBI:57945"/>
        <dbReference type="ChEBI" id="CHEBI:65315"/>
        <dbReference type="ChEBI" id="CHEBI:74443"/>
        <dbReference type="EC" id="1.3.1.89"/>
    </reaction>
    <physiologicalReaction direction="right-to-left" evidence="12">
        <dbReference type="Rhea" id="RHEA:53366"/>
    </physiologicalReaction>
</comment>
<dbReference type="Pfam" id="PF25585">
    <property type="entry name" value="zf-CCCH_DUS3L"/>
    <property type="match status" value="2"/>
</dbReference>
<comment type="similarity">
    <text evidence="17">Belongs to the dus family. Dus3 subfamily.</text>
</comment>
<reference evidence="20" key="1">
    <citation type="journal article" date="2023" name="PhytoFront">
        <title>Draft Genome Resources of Seven Strains of Tilletia horrida, Causal Agent of Kernel Smut of Rice.</title>
        <authorList>
            <person name="Khanal S."/>
            <person name="Antony Babu S."/>
            <person name="Zhou X.G."/>
        </authorList>
    </citation>
    <scope>NUCLEOTIDE SEQUENCE</scope>
    <source>
        <strain evidence="20">TX6</strain>
    </source>
</reference>
<keyword evidence="16 17" id="KW-0479">Metal-binding</keyword>
<dbReference type="GO" id="GO:0003723">
    <property type="term" value="F:RNA binding"/>
    <property type="evidence" value="ECO:0007669"/>
    <property type="project" value="TreeGrafter"/>
</dbReference>
<feature type="zinc finger region" description="C3H1-type" evidence="16">
    <location>
        <begin position="125"/>
        <end position="152"/>
    </location>
</feature>
<dbReference type="Gene3D" id="4.10.1000.10">
    <property type="entry name" value="Zinc finger, CCCH-type"/>
    <property type="match status" value="1"/>
</dbReference>
<keyword evidence="6" id="KW-0507">mRNA processing</keyword>
<evidence type="ECO:0000256" key="12">
    <source>
        <dbReference type="ARBA" id="ARBA00048266"/>
    </source>
</evidence>
<name>A0AAN6JQA8_9BASI</name>
<comment type="catalytic activity">
    <reaction evidence="13">
        <text>a 5,6-dihydrouridine in mRNA + NAD(+) = a uridine in mRNA + NADH + H(+)</text>
        <dbReference type="Rhea" id="RHEA:69851"/>
        <dbReference type="Rhea" id="RHEA-COMP:14658"/>
        <dbReference type="Rhea" id="RHEA-COMP:17789"/>
        <dbReference type="ChEBI" id="CHEBI:15378"/>
        <dbReference type="ChEBI" id="CHEBI:57540"/>
        <dbReference type="ChEBI" id="CHEBI:57945"/>
        <dbReference type="ChEBI" id="CHEBI:65315"/>
        <dbReference type="ChEBI" id="CHEBI:74443"/>
    </reaction>
    <physiologicalReaction direction="right-to-left" evidence="13">
        <dbReference type="Rhea" id="RHEA:69853"/>
    </physiologicalReaction>
</comment>
<dbReference type="PANTHER" id="PTHR45846">
    <property type="entry name" value="TRNA-DIHYDROURIDINE(47) SYNTHASE [NAD(P)(+)]-LIKE"/>
    <property type="match status" value="1"/>
</dbReference>
<evidence type="ECO:0000256" key="5">
    <source>
        <dbReference type="ARBA" id="ARBA00022643"/>
    </source>
</evidence>
<dbReference type="CDD" id="cd02801">
    <property type="entry name" value="DUS_like_FMN"/>
    <property type="match status" value="1"/>
</dbReference>
<keyword evidence="10 17" id="KW-0560">Oxidoreductase</keyword>
<dbReference type="Gene3D" id="3.20.20.70">
    <property type="entry name" value="Aldolase class I"/>
    <property type="match status" value="1"/>
</dbReference>
<evidence type="ECO:0000256" key="2">
    <source>
        <dbReference type="ARBA" id="ARBA00012376"/>
    </source>
</evidence>
<evidence type="ECO:0000256" key="6">
    <source>
        <dbReference type="ARBA" id="ARBA00022664"/>
    </source>
</evidence>
<dbReference type="EMBL" id="JAPDMZ010000172">
    <property type="protein sequence ID" value="KAK0547075.1"/>
    <property type="molecule type" value="Genomic_DNA"/>
</dbReference>
<evidence type="ECO:0000256" key="4">
    <source>
        <dbReference type="ARBA" id="ARBA00022630"/>
    </source>
</evidence>
<dbReference type="InterPro" id="IPR000571">
    <property type="entry name" value="Znf_CCCH"/>
</dbReference>
<keyword evidence="9 17" id="KW-0521">NADP</keyword>
<feature type="region of interest" description="Disordered" evidence="18">
    <location>
        <begin position="1"/>
        <end position="121"/>
    </location>
</feature>
<evidence type="ECO:0000256" key="10">
    <source>
        <dbReference type="ARBA" id="ARBA00023002"/>
    </source>
</evidence>
<evidence type="ECO:0000256" key="15">
    <source>
        <dbReference type="ARBA" id="ARBA00049513"/>
    </source>
</evidence>
<keyword evidence="4 17" id="KW-0285">Flavoprotein</keyword>
<evidence type="ECO:0000256" key="8">
    <source>
        <dbReference type="ARBA" id="ARBA00022771"/>
    </source>
</evidence>
<dbReference type="PROSITE" id="PS01136">
    <property type="entry name" value="UPF0034"/>
    <property type="match status" value="1"/>
</dbReference>
<feature type="compositionally biased region" description="Low complexity" evidence="18">
    <location>
        <begin position="50"/>
        <end position="63"/>
    </location>
</feature>
<keyword evidence="5 17" id="KW-0288">FMN</keyword>
<evidence type="ECO:0000256" key="14">
    <source>
        <dbReference type="ARBA" id="ARBA00049447"/>
    </source>
</evidence>